<proteinExistence type="predicted"/>
<protein>
    <submittedName>
        <fullName evidence="1">Uncharacterized protein</fullName>
    </submittedName>
</protein>
<evidence type="ECO:0000313" key="2">
    <source>
        <dbReference type="Proteomes" id="UP000828048"/>
    </source>
</evidence>
<reference evidence="1 2" key="1">
    <citation type="journal article" date="2021" name="Hortic Res">
        <title>High-quality reference genome and annotation aids understanding of berry development for evergreen blueberry (Vaccinium darrowii).</title>
        <authorList>
            <person name="Yu J."/>
            <person name="Hulse-Kemp A.M."/>
            <person name="Babiker E."/>
            <person name="Staton M."/>
        </authorList>
    </citation>
    <scope>NUCLEOTIDE SEQUENCE [LARGE SCALE GENOMIC DNA]</scope>
    <source>
        <strain evidence="2">cv. NJ 8807/NJ 8810</strain>
        <tissue evidence="1">Young leaf</tissue>
    </source>
</reference>
<gene>
    <name evidence="1" type="ORF">Vadar_008797</name>
</gene>
<organism evidence="1 2">
    <name type="scientific">Vaccinium darrowii</name>
    <dbReference type="NCBI Taxonomy" id="229202"/>
    <lineage>
        <taxon>Eukaryota</taxon>
        <taxon>Viridiplantae</taxon>
        <taxon>Streptophyta</taxon>
        <taxon>Embryophyta</taxon>
        <taxon>Tracheophyta</taxon>
        <taxon>Spermatophyta</taxon>
        <taxon>Magnoliopsida</taxon>
        <taxon>eudicotyledons</taxon>
        <taxon>Gunneridae</taxon>
        <taxon>Pentapetalae</taxon>
        <taxon>asterids</taxon>
        <taxon>Ericales</taxon>
        <taxon>Ericaceae</taxon>
        <taxon>Vaccinioideae</taxon>
        <taxon>Vaccinieae</taxon>
        <taxon>Vaccinium</taxon>
    </lineage>
</organism>
<name>A0ACB7ZBB9_9ERIC</name>
<comment type="caution">
    <text evidence="1">The sequence shown here is derived from an EMBL/GenBank/DDBJ whole genome shotgun (WGS) entry which is preliminary data.</text>
</comment>
<keyword evidence="2" id="KW-1185">Reference proteome</keyword>
<accession>A0ACB7ZBB9</accession>
<dbReference type="Proteomes" id="UP000828048">
    <property type="component" value="Chromosome 12"/>
</dbReference>
<dbReference type="EMBL" id="CM037162">
    <property type="protein sequence ID" value="KAH7862741.1"/>
    <property type="molecule type" value="Genomic_DNA"/>
</dbReference>
<evidence type="ECO:0000313" key="1">
    <source>
        <dbReference type="EMBL" id="KAH7862741.1"/>
    </source>
</evidence>
<sequence length="493" mass="54737">MRLNLHNRTPFSKGMALPQIEFNDIKPGIKNYHVSGIVIEKAMPHFLGRTSTICQRIVFQNSKGHKLQAAIYHPNIDILEKTLKLYHCYCITNAPVGTIPELYRYLEIPYQLNLSAKTPIEEIQIDGLTMRSLKYNFTELADLESVTETGPKIDVLFAILQVGLRRKPKNAWLADVQVIDQSLQPRTITLWDQFSEVEATAMANLPGAFPIAIGLHLRISTFYGTGLGTHNSTIFIFNPPIPQATTLQAWCLANTERIKALPVAAMGKMPIAKSTPPSADQIVKIINFPSLVDKPEFHSIEGVIRVANLSQKFYYLVCSICNNSTSAYGSTEFACNYCNKKVLALPKLKFEVQISDLSDSVKATVFAAVSEQFYGLTGKDVDTTNMDGSLPMSILEKLSTPRNCSVHLKAEMNNYRGINECKFLVQAIFDSNPIQDSTGSKHTLILGPLTPNKKNKNKASTAEDSNTDYHTTSPESDAEMNTDNTPPTKAKED</sequence>